<protein>
    <submittedName>
        <fullName evidence="2">Unannotated protein</fullName>
    </submittedName>
</protein>
<feature type="domain" description="PucR C-terminal helix-turn-helix" evidence="1">
    <location>
        <begin position="324"/>
        <end position="380"/>
    </location>
</feature>
<evidence type="ECO:0000313" key="2">
    <source>
        <dbReference type="EMBL" id="CAB4937386.1"/>
    </source>
</evidence>
<dbReference type="InterPro" id="IPR051448">
    <property type="entry name" value="CdaR-like_regulators"/>
</dbReference>
<reference evidence="2" key="1">
    <citation type="submission" date="2020-05" db="EMBL/GenBank/DDBJ databases">
        <authorList>
            <person name="Chiriac C."/>
            <person name="Salcher M."/>
            <person name="Ghai R."/>
            <person name="Kavagutti S V."/>
        </authorList>
    </citation>
    <scope>NUCLEOTIDE SEQUENCE</scope>
</reference>
<organism evidence="2">
    <name type="scientific">freshwater metagenome</name>
    <dbReference type="NCBI Taxonomy" id="449393"/>
    <lineage>
        <taxon>unclassified sequences</taxon>
        <taxon>metagenomes</taxon>
        <taxon>ecological metagenomes</taxon>
    </lineage>
</organism>
<dbReference type="Pfam" id="PF13556">
    <property type="entry name" value="HTH_30"/>
    <property type="match status" value="1"/>
</dbReference>
<dbReference type="EMBL" id="CAFBMK010000212">
    <property type="protein sequence ID" value="CAB4937386.1"/>
    <property type="molecule type" value="Genomic_DNA"/>
</dbReference>
<dbReference type="InterPro" id="IPR042070">
    <property type="entry name" value="PucR_C-HTH_sf"/>
</dbReference>
<evidence type="ECO:0000259" key="1">
    <source>
        <dbReference type="Pfam" id="PF13556"/>
    </source>
</evidence>
<dbReference type="Gene3D" id="1.10.10.2840">
    <property type="entry name" value="PucR C-terminal helix-turn-helix domain"/>
    <property type="match status" value="1"/>
</dbReference>
<proteinExistence type="predicted"/>
<dbReference type="AlphaFoldDB" id="A0A6J7J2N3"/>
<dbReference type="PANTHER" id="PTHR33744:SF1">
    <property type="entry name" value="DNA-BINDING TRANSCRIPTIONAL ACTIVATOR ADER"/>
    <property type="match status" value="1"/>
</dbReference>
<dbReference type="PANTHER" id="PTHR33744">
    <property type="entry name" value="CARBOHYDRATE DIACID REGULATOR"/>
    <property type="match status" value="1"/>
</dbReference>
<name>A0A6J7J2N3_9ZZZZ</name>
<sequence>MLRVAVAAVQERIDPLVDRLSGSILEQHPDLIDLTDRDAVAAVRDATGANVGAILSTLAVGVSPVRMDVPDGALALLDHVAVEPSALPAMLRAYRIGGAGFEQLWIAHLAACVDDLATFDRLVRRSLDHVAAYVDRISEVIAERWEDVTRAAAQAGRRRDAALRALAAGEPVDPAVLGHPTDRPQLVVAARPGRSAAASGGRVVDPGGSAPRAAVELADGTSLAWFATADPEGLERAAHEALRGRTGWAVTAVVRGGVDAMAAAGPDVRAGLAALASLHPDGAVAAHADVAVLGALLQDRGRAERLVHAVLGPLAEPTRRNLDLCDTLAAYFAAGDRKAGTAAVLGIHEKTVAHRLRRAEELLGTPVDARRAALEIALVLHRVVVRSG</sequence>
<dbReference type="InterPro" id="IPR025736">
    <property type="entry name" value="PucR_C-HTH_dom"/>
</dbReference>
<accession>A0A6J7J2N3</accession>
<gene>
    <name evidence="2" type="ORF">UFOPK3564_02726</name>
</gene>